<sequence length="562" mass="63556">MSTFDRADSLATSGSLGEPRVAADPTTTATGSMPVLSLSAEPEPVLVTVDPRTRRFDRDDVVVRKGEIALVNGHYTPHESMAKDLVAVHDALEQAGIDFLLVRGDHNRLVIAVDRSKRATISRALSAAFAEEPFYAKPADGTQAQPLLIADGALATLRRCAVFRVYRPRIEPIGRLRYGAETAFQLEFWRFDDDEIIAPVENALMRTRLLRSEARETTVVLYNREWRTLRSMFDDLASDVSFDIDMVFSWVDGSSADFQRERALRMESHQVGEGDDSDARFRQIDELKYALRSVYLFAPWVRRIFIATDSPAPVWLADHPRVTIMRSEEFFADPSVLPTHNSHAVESQLHNIPGIAEHFLYSNDDMFFGRPVGPEMFFSPGGITKFIEAPTRIGLGENDPSRSGFENAARVNRALLLERFGKVTTRHLEHTAAPLCKSVMNELEQEFPDDFARTAASRFRSATDISVTNSLYHYYALMTGRAVAQTQARSLYIETTLKRALRQMDKLRKRRDQDMFCLNDGSFPEISDEVRREAVTEFLELYFPFPAPWERPAAPSEADYPL</sequence>
<feature type="domain" description="Stealth protein CR2 conserved region 2" evidence="5">
    <location>
        <begin position="280"/>
        <end position="384"/>
    </location>
</feature>
<proteinExistence type="inferred from homology"/>
<dbReference type="RefSeq" id="WP_179577277.1">
    <property type="nucleotide sequence ID" value="NZ_JACCFM010000001.1"/>
</dbReference>
<feature type="region of interest" description="Disordered" evidence="4">
    <location>
        <begin position="1"/>
        <end position="33"/>
    </location>
</feature>
<keyword evidence="10" id="KW-1185">Reference proteome</keyword>
<evidence type="ECO:0000313" key="9">
    <source>
        <dbReference type="EMBL" id="NYJ18355.1"/>
    </source>
</evidence>
<dbReference type="EC" id="5.1.3.2" evidence="9"/>
<dbReference type="InterPro" id="IPR031356">
    <property type="entry name" value="Stealth_CR4"/>
</dbReference>
<evidence type="ECO:0000259" key="5">
    <source>
        <dbReference type="Pfam" id="PF11380"/>
    </source>
</evidence>
<dbReference type="Pfam" id="PF17101">
    <property type="entry name" value="Stealth_CR1"/>
    <property type="match status" value="1"/>
</dbReference>
<keyword evidence="2" id="KW-0808">Transferase</keyword>
<evidence type="ECO:0000259" key="8">
    <source>
        <dbReference type="Pfam" id="PF17103"/>
    </source>
</evidence>
<dbReference type="PANTHER" id="PTHR24045:SF0">
    <property type="entry name" value="N-ACETYLGLUCOSAMINE-1-PHOSPHOTRANSFERASE SUBUNITS ALPHA_BETA"/>
    <property type="match status" value="1"/>
</dbReference>
<dbReference type="EMBL" id="JACCFM010000001">
    <property type="protein sequence ID" value="NYJ18355.1"/>
    <property type="molecule type" value="Genomic_DNA"/>
</dbReference>
<evidence type="ECO:0000259" key="6">
    <source>
        <dbReference type="Pfam" id="PF17101"/>
    </source>
</evidence>
<evidence type="ECO:0000259" key="7">
    <source>
        <dbReference type="Pfam" id="PF17102"/>
    </source>
</evidence>
<comment type="similarity">
    <text evidence="1">Belongs to the stealth family.</text>
</comment>
<dbReference type="Proteomes" id="UP000537260">
    <property type="component" value="Unassembled WGS sequence"/>
</dbReference>
<dbReference type="GO" id="GO:0000271">
    <property type="term" value="P:polysaccharide biosynthetic process"/>
    <property type="evidence" value="ECO:0007669"/>
    <property type="project" value="UniProtKB-KW"/>
</dbReference>
<dbReference type="GO" id="GO:0016772">
    <property type="term" value="F:transferase activity, transferring phosphorus-containing groups"/>
    <property type="evidence" value="ECO:0007669"/>
    <property type="project" value="InterPro"/>
</dbReference>
<accession>A0A7Z0EBW6</accession>
<protein>
    <submittedName>
        <fullName evidence="9">UDP-glucose 4-epimerase</fullName>
        <ecNumber evidence="9">5.1.3.2</ecNumber>
    </submittedName>
</protein>
<evidence type="ECO:0000256" key="4">
    <source>
        <dbReference type="SAM" id="MobiDB-lite"/>
    </source>
</evidence>
<comment type="caution">
    <text evidence="9">The sequence shown here is derived from an EMBL/GenBank/DDBJ whole genome shotgun (WGS) entry which is preliminary data.</text>
</comment>
<dbReference type="Pfam" id="PF17103">
    <property type="entry name" value="Stealth_CR4"/>
    <property type="match status" value="1"/>
</dbReference>
<dbReference type="Pfam" id="PF17102">
    <property type="entry name" value="Stealth_CR3"/>
    <property type="match status" value="1"/>
</dbReference>
<evidence type="ECO:0000313" key="10">
    <source>
        <dbReference type="Proteomes" id="UP000537260"/>
    </source>
</evidence>
<evidence type="ECO:0000256" key="1">
    <source>
        <dbReference type="ARBA" id="ARBA00007583"/>
    </source>
</evidence>
<gene>
    <name evidence="9" type="ORF">HNR05_000146</name>
</gene>
<keyword evidence="3" id="KW-0270">Exopolysaccharide synthesis</keyword>
<keyword evidence="9" id="KW-0413">Isomerase</keyword>
<dbReference type="AlphaFoldDB" id="A0A7Z0EBW6"/>
<dbReference type="InterPro" id="IPR031358">
    <property type="entry name" value="Stealth_CR1"/>
</dbReference>
<dbReference type="InterPro" id="IPR031357">
    <property type="entry name" value="Stealth_CR3"/>
</dbReference>
<dbReference type="Pfam" id="PF11380">
    <property type="entry name" value="Stealth_CR2"/>
    <property type="match status" value="1"/>
</dbReference>
<dbReference type="GO" id="GO:0003978">
    <property type="term" value="F:UDP-glucose 4-epimerase activity"/>
    <property type="evidence" value="ECO:0007669"/>
    <property type="project" value="UniProtKB-EC"/>
</dbReference>
<feature type="domain" description="Stealth protein CR3 conserved region 3" evidence="7">
    <location>
        <begin position="430"/>
        <end position="476"/>
    </location>
</feature>
<feature type="domain" description="Stealth protein CR4 conserved region 4" evidence="8">
    <location>
        <begin position="505"/>
        <end position="557"/>
    </location>
</feature>
<organism evidence="9 10">
    <name type="scientific">Glaciibacter psychrotolerans</name>
    <dbReference type="NCBI Taxonomy" id="670054"/>
    <lineage>
        <taxon>Bacteria</taxon>
        <taxon>Bacillati</taxon>
        <taxon>Actinomycetota</taxon>
        <taxon>Actinomycetes</taxon>
        <taxon>Micrococcales</taxon>
        <taxon>Microbacteriaceae</taxon>
        <taxon>Glaciibacter</taxon>
    </lineage>
</organism>
<reference evidence="9 10" key="1">
    <citation type="submission" date="2020-07" db="EMBL/GenBank/DDBJ databases">
        <title>Sequencing the genomes of 1000 actinobacteria strains.</title>
        <authorList>
            <person name="Klenk H.-P."/>
        </authorList>
    </citation>
    <scope>NUCLEOTIDE SEQUENCE [LARGE SCALE GENOMIC DNA]</scope>
    <source>
        <strain evidence="9 10">LI1</strain>
    </source>
</reference>
<feature type="domain" description="Stealth protein CR1 conserved region 1" evidence="6">
    <location>
        <begin position="242"/>
        <end position="269"/>
    </location>
</feature>
<dbReference type="InterPro" id="IPR047141">
    <property type="entry name" value="Stealth"/>
</dbReference>
<dbReference type="InterPro" id="IPR021520">
    <property type="entry name" value="Stealth_CR2"/>
</dbReference>
<evidence type="ECO:0000256" key="2">
    <source>
        <dbReference type="ARBA" id="ARBA00022679"/>
    </source>
</evidence>
<dbReference type="PANTHER" id="PTHR24045">
    <property type="match status" value="1"/>
</dbReference>
<evidence type="ECO:0000256" key="3">
    <source>
        <dbReference type="ARBA" id="ARBA00023169"/>
    </source>
</evidence>
<name>A0A7Z0EBW6_9MICO</name>